<dbReference type="EMBL" id="CP042261">
    <property type="protein sequence ID" value="QDY69795.1"/>
    <property type="molecule type" value="Genomic_DNA"/>
</dbReference>
<dbReference type="Proteomes" id="UP000318483">
    <property type="component" value="Chromosome"/>
</dbReference>
<sequence>MPRDFWKSSGFHLVSRDENGWLTVTDDLLRAYLTRPEIHPIEDSCPVEIALFDALMQQPRLEIPDQRISQIADKDTADNYRMVLAFRDHLVSTGTVERAYSTAFEAGRVTFPPVFLDQMAHLILRNILNEELDPLTVRAAELFFRPQRVRLGEDQLMLADAEIVDLRSDRAGQEIAIDVLTPEMAGLYWPRSDKFDTALDFRFTQPAQDALARVIRLWVRHFTGIETRIQAMQSIRDTRWSWHIGCDATATRLLNALYSGDTLDDDQLRHILALFRMEVLNPSAMIDTMRGKPIYLGLAFNERDNLVFKPQNLLKNLPIGLE</sequence>
<gene>
    <name evidence="1" type="ORF">FPZ52_09295</name>
</gene>
<protein>
    <submittedName>
        <fullName evidence="1">Uncharacterized protein</fullName>
    </submittedName>
</protein>
<dbReference type="OrthoDB" id="7062302at2"/>
<accession>A0A5B8I7K1</accession>
<dbReference type="RefSeq" id="WP_146365172.1">
    <property type="nucleotide sequence ID" value="NZ_CP042261.1"/>
</dbReference>
<evidence type="ECO:0000313" key="2">
    <source>
        <dbReference type="Proteomes" id="UP000318483"/>
    </source>
</evidence>
<dbReference type="KEGG" id="lit:FPZ52_09295"/>
<organism evidence="1 2">
    <name type="scientific">Qingshengfaniella alkalisoli</name>
    <dbReference type="NCBI Taxonomy" id="2599296"/>
    <lineage>
        <taxon>Bacteria</taxon>
        <taxon>Pseudomonadati</taxon>
        <taxon>Pseudomonadota</taxon>
        <taxon>Alphaproteobacteria</taxon>
        <taxon>Rhodobacterales</taxon>
        <taxon>Paracoccaceae</taxon>
        <taxon>Qingshengfaniella</taxon>
    </lineage>
</organism>
<dbReference type="AlphaFoldDB" id="A0A5B8I7K1"/>
<name>A0A5B8I7K1_9RHOB</name>
<evidence type="ECO:0000313" key="1">
    <source>
        <dbReference type="EMBL" id="QDY69795.1"/>
    </source>
</evidence>
<keyword evidence="2" id="KW-1185">Reference proteome</keyword>
<dbReference type="Pfam" id="PF19879">
    <property type="entry name" value="DUF6352"/>
    <property type="match status" value="1"/>
</dbReference>
<proteinExistence type="predicted"/>
<dbReference type="InterPro" id="IPR045932">
    <property type="entry name" value="DUF6352"/>
</dbReference>
<reference evidence="1 2" key="1">
    <citation type="submission" date="2019-07" db="EMBL/GenBank/DDBJ databases">
        <title>Litoreibacter alkalisoli sp. nov., isolated from saline-alkaline soil.</title>
        <authorList>
            <person name="Wang S."/>
            <person name="Xu L."/>
            <person name="Xing Y.-T."/>
            <person name="Sun J.-Q."/>
        </authorList>
    </citation>
    <scope>NUCLEOTIDE SEQUENCE [LARGE SCALE GENOMIC DNA]</scope>
    <source>
        <strain evidence="1 2">LN3S51</strain>
    </source>
</reference>